<evidence type="ECO:0000256" key="10">
    <source>
        <dbReference type="ARBA" id="ARBA00023034"/>
    </source>
</evidence>
<keyword evidence="16" id="KW-1185">Reference proteome</keyword>
<dbReference type="RefSeq" id="WP_136834738.1">
    <property type="nucleotide sequence ID" value="NZ_SWBQ01000001.1"/>
</dbReference>
<dbReference type="AlphaFoldDB" id="A0A4U1CN31"/>
<protein>
    <recommendedName>
        <fullName evidence="14">Peptide O-xylosyltransferase</fullName>
    </recommendedName>
</protein>
<keyword evidence="5" id="KW-0812">Transmembrane</keyword>
<evidence type="ECO:0000256" key="11">
    <source>
        <dbReference type="ARBA" id="ARBA00023136"/>
    </source>
</evidence>
<evidence type="ECO:0000256" key="1">
    <source>
        <dbReference type="ARBA" id="ARBA00004323"/>
    </source>
</evidence>
<proteinExistence type="predicted"/>
<evidence type="ECO:0000256" key="7">
    <source>
        <dbReference type="ARBA" id="ARBA00022824"/>
    </source>
</evidence>
<sequence length="283" mass="32888">MKLAHIILAHSKPLQLRRLIDSLQDESVKSFVHLDAKCNADEYDLPNEQGLEMITPRFDVSWGGFSQVMAIVSSIRCVLNSGEVYDYINLISGQDYPLKPVSAFKAFLEKNAGKIFMEFHLPGHAWVKEAIQRISKYHFTDFKFKGRYLLERIINTLIPARKIPKDFTIIGHSTWFTIDWESALYVVKFFDENPSFIRRFNYTWGADELLIQSVLFNSHLRSKIVNDNLRYIDWSEGKASPRILTMADAKNLRDTNCFFGRKFDMEIDQDIVDYLDTQALKVI</sequence>
<comment type="caution">
    <text evidence="15">The sequence shown here is derived from an EMBL/GenBank/DDBJ whole genome shotgun (WGS) entry which is preliminary data.</text>
</comment>
<evidence type="ECO:0000313" key="15">
    <source>
        <dbReference type="EMBL" id="TKC09327.1"/>
    </source>
</evidence>
<gene>
    <name evidence="15" type="ORF">FA047_04335</name>
</gene>
<evidence type="ECO:0000256" key="14">
    <source>
        <dbReference type="ARBA" id="ARBA00042865"/>
    </source>
</evidence>
<accession>A0A4U1CN31</accession>
<dbReference type="GO" id="GO:0050650">
    <property type="term" value="P:chondroitin sulfate proteoglycan biosynthetic process"/>
    <property type="evidence" value="ECO:0007669"/>
    <property type="project" value="TreeGrafter"/>
</dbReference>
<dbReference type="GO" id="GO:0015012">
    <property type="term" value="P:heparan sulfate proteoglycan biosynthetic process"/>
    <property type="evidence" value="ECO:0007669"/>
    <property type="project" value="TreeGrafter"/>
</dbReference>
<dbReference type="PANTHER" id="PTHR46025">
    <property type="entry name" value="XYLOSYLTRANSFERASE OXT"/>
    <property type="match status" value="1"/>
</dbReference>
<dbReference type="GO" id="GO:0046872">
    <property type="term" value="F:metal ion binding"/>
    <property type="evidence" value="ECO:0007669"/>
    <property type="project" value="UniProtKB-KW"/>
</dbReference>
<dbReference type="EMBL" id="SWBQ01000001">
    <property type="protein sequence ID" value="TKC09327.1"/>
    <property type="molecule type" value="Genomic_DNA"/>
</dbReference>
<evidence type="ECO:0000256" key="3">
    <source>
        <dbReference type="ARBA" id="ARBA00022676"/>
    </source>
</evidence>
<evidence type="ECO:0000256" key="6">
    <source>
        <dbReference type="ARBA" id="ARBA00022723"/>
    </source>
</evidence>
<evidence type="ECO:0000256" key="13">
    <source>
        <dbReference type="ARBA" id="ARBA00023180"/>
    </source>
</evidence>
<dbReference type="OrthoDB" id="7943907at2"/>
<dbReference type="Proteomes" id="UP000307244">
    <property type="component" value="Unassembled WGS sequence"/>
</dbReference>
<evidence type="ECO:0000313" key="16">
    <source>
        <dbReference type="Proteomes" id="UP000307244"/>
    </source>
</evidence>
<evidence type="ECO:0000256" key="12">
    <source>
        <dbReference type="ARBA" id="ARBA00023157"/>
    </source>
</evidence>
<dbReference type="Pfam" id="PF02485">
    <property type="entry name" value="Branch"/>
    <property type="match status" value="1"/>
</dbReference>
<comment type="subcellular location">
    <subcellularLocation>
        <location evidence="2">Endoplasmic reticulum membrane</location>
        <topology evidence="2">Single-pass type II membrane protein</topology>
    </subcellularLocation>
    <subcellularLocation>
        <location evidence="1">Golgi apparatus membrane</location>
        <topology evidence="1">Single-pass type II membrane protein</topology>
    </subcellularLocation>
</comment>
<organism evidence="15 16">
    <name type="scientific">Pedobacter frigoris</name>
    <dbReference type="NCBI Taxonomy" id="2571272"/>
    <lineage>
        <taxon>Bacteria</taxon>
        <taxon>Pseudomonadati</taxon>
        <taxon>Bacteroidota</taxon>
        <taxon>Sphingobacteriia</taxon>
        <taxon>Sphingobacteriales</taxon>
        <taxon>Sphingobacteriaceae</taxon>
        <taxon>Pedobacter</taxon>
    </lineage>
</organism>
<evidence type="ECO:0000256" key="2">
    <source>
        <dbReference type="ARBA" id="ARBA00004648"/>
    </source>
</evidence>
<evidence type="ECO:0000256" key="5">
    <source>
        <dbReference type="ARBA" id="ARBA00022692"/>
    </source>
</evidence>
<dbReference type="InterPro" id="IPR003406">
    <property type="entry name" value="Glyco_trans_14"/>
</dbReference>
<evidence type="ECO:0000256" key="8">
    <source>
        <dbReference type="ARBA" id="ARBA00022968"/>
    </source>
</evidence>
<keyword evidence="7" id="KW-0256">Endoplasmic reticulum</keyword>
<keyword evidence="6" id="KW-0479">Metal-binding</keyword>
<name>A0A4U1CN31_9SPHI</name>
<keyword evidence="4 15" id="KW-0808">Transferase</keyword>
<dbReference type="GO" id="GO:0016020">
    <property type="term" value="C:membrane"/>
    <property type="evidence" value="ECO:0007669"/>
    <property type="project" value="InterPro"/>
</dbReference>
<dbReference type="GO" id="GO:0030158">
    <property type="term" value="F:protein xylosyltransferase activity"/>
    <property type="evidence" value="ECO:0007669"/>
    <property type="project" value="InterPro"/>
</dbReference>
<dbReference type="InterPro" id="IPR043538">
    <property type="entry name" value="XYLT"/>
</dbReference>
<reference evidence="15 16" key="1">
    <citation type="submission" date="2019-04" db="EMBL/GenBank/DDBJ databases">
        <title>Pedobacter sp. RP-3-15 sp. nov., isolated from Arctic soil.</title>
        <authorList>
            <person name="Dahal R.H."/>
            <person name="Kim D.-U."/>
        </authorList>
    </citation>
    <scope>NUCLEOTIDE SEQUENCE [LARGE SCALE GENOMIC DNA]</scope>
    <source>
        <strain evidence="15 16">RP-3-15</strain>
    </source>
</reference>
<keyword evidence="13" id="KW-0325">Glycoprotein</keyword>
<dbReference type="PANTHER" id="PTHR46025:SF3">
    <property type="entry name" value="XYLOSYLTRANSFERASE OXT"/>
    <property type="match status" value="1"/>
</dbReference>
<keyword evidence="3" id="KW-0328">Glycosyltransferase</keyword>
<keyword evidence="9" id="KW-1133">Transmembrane helix</keyword>
<keyword evidence="12" id="KW-1015">Disulfide bond</keyword>
<keyword evidence="11" id="KW-0472">Membrane</keyword>
<keyword evidence="8" id="KW-0735">Signal-anchor</keyword>
<evidence type="ECO:0000256" key="4">
    <source>
        <dbReference type="ARBA" id="ARBA00022679"/>
    </source>
</evidence>
<keyword evidence="10" id="KW-0333">Golgi apparatus</keyword>
<evidence type="ECO:0000256" key="9">
    <source>
        <dbReference type="ARBA" id="ARBA00022989"/>
    </source>
</evidence>